<feature type="transmembrane region" description="Helical" evidence="6">
    <location>
        <begin position="21"/>
        <end position="43"/>
    </location>
</feature>
<dbReference type="RefSeq" id="WP_013637925.1">
    <property type="nucleotide sequence ID" value="NC_015185.1"/>
</dbReference>
<evidence type="ECO:0000256" key="4">
    <source>
        <dbReference type="ARBA" id="ARBA00022989"/>
    </source>
</evidence>
<evidence type="ECO:0000256" key="2">
    <source>
        <dbReference type="ARBA" id="ARBA00010350"/>
    </source>
</evidence>
<feature type="transmembrane region" description="Helical" evidence="6">
    <location>
        <begin position="195"/>
        <end position="218"/>
    </location>
</feature>
<keyword evidence="5 6" id="KW-0472">Membrane</keyword>
<gene>
    <name evidence="7" type="ordered locus">Dester_0310</name>
</gene>
<reference evidence="8" key="2">
    <citation type="submission" date="2011-02" db="EMBL/GenBank/DDBJ databases">
        <title>The complete genome of Desulfurobacterium thermolithotrophum DSM 11699.</title>
        <authorList>
            <consortium name="US DOE Joint Genome Institute (JGI-PGF)"/>
            <person name="Lucas S."/>
            <person name="Copeland A."/>
            <person name="Lapidus A."/>
            <person name="Bruce D."/>
            <person name="Goodwin L."/>
            <person name="Pitluck S."/>
            <person name="Kyrpides N."/>
            <person name="Mavromatis K."/>
            <person name="Pagani I."/>
            <person name="Ivanova N."/>
            <person name="Mikhailova N."/>
            <person name="Daligault H."/>
            <person name="Detter J.C."/>
            <person name="Tapia R."/>
            <person name="Han C."/>
            <person name="Land M."/>
            <person name="Hauser L."/>
            <person name="Markowitz V."/>
            <person name="Cheng J.-F."/>
            <person name="Hugenholtz P."/>
            <person name="Woyke T."/>
            <person name="Wu D."/>
            <person name="Spring S."/>
            <person name="Brambilla E."/>
            <person name="Klenk H.-P."/>
            <person name="Eisen J.A."/>
        </authorList>
    </citation>
    <scope>NUCLEOTIDE SEQUENCE [LARGE SCALE GENOMIC DNA]</scope>
    <source>
        <strain evidence="8">DSM 11699 / BSA</strain>
    </source>
</reference>
<feature type="transmembrane region" description="Helical" evidence="6">
    <location>
        <begin position="139"/>
        <end position="157"/>
    </location>
</feature>
<dbReference type="Proteomes" id="UP000007102">
    <property type="component" value="Chromosome"/>
</dbReference>
<dbReference type="STRING" id="868864.Dester_0310"/>
<dbReference type="PANTHER" id="PTHR23291:SF50">
    <property type="entry name" value="PROTEIN LIFEGUARD 4"/>
    <property type="match status" value="1"/>
</dbReference>
<evidence type="ECO:0000256" key="6">
    <source>
        <dbReference type="RuleBase" id="RU004379"/>
    </source>
</evidence>
<dbReference type="Pfam" id="PF01027">
    <property type="entry name" value="Bax1-I"/>
    <property type="match status" value="1"/>
</dbReference>
<keyword evidence="4 6" id="KW-1133">Transmembrane helix</keyword>
<dbReference type="PANTHER" id="PTHR23291">
    <property type="entry name" value="BAX INHIBITOR-RELATED"/>
    <property type="match status" value="1"/>
</dbReference>
<feature type="transmembrane region" description="Helical" evidence="6">
    <location>
        <begin position="163"/>
        <end position="183"/>
    </location>
</feature>
<dbReference type="eggNOG" id="COG0670">
    <property type="taxonomic scope" value="Bacteria"/>
</dbReference>
<reference evidence="7 8" key="1">
    <citation type="journal article" date="2011" name="Stand. Genomic Sci.">
        <title>Complete genome sequence of the thermophilic sulfur-reducer Desulfurobacterium thermolithotrophum type strain (BSA(T)) from a deep-sea hydrothermal vent.</title>
        <authorList>
            <person name="Goker M."/>
            <person name="Daligault H."/>
            <person name="Mwirichia R."/>
            <person name="Lapidus A."/>
            <person name="Lucas S."/>
            <person name="Deshpande S."/>
            <person name="Pagani I."/>
            <person name="Tapia R."/>
            <person name="Cheng J.F."/>
            <person name="Goodwin L."/>
            <person name="Pitluck S."/>
            <person name="Liolios K."/>
            <person name="Ivanova N."/>
            <person name="Mavromatis K."/>
            <person name="Mikhailova N."/>
            <person name="Pati A."/>
            <person name="Chen A."/>
            <person name="Palaniappan K."/>
            <person name="Han C."/>
            <person name="Land M."/>
            <person name="Hauser L."/>
            <person name="Pan C."/>
            <person name="Brambilla E.M."/>
            <person name="Rohde M."/>
            <person name="Spring S."/>
            <person name="Sikorski J."/>
            <person name="Wirth R."/>
            <person name="Detter J.C."/>
            <person name="Woyke T."/>
            <person name="Bristow J."/>
            <person name="Eisen J.A."/>
            <person name="Markowitz V."/>
            <person name="Hugenholtz P."/>
            <person name="Kyrpides N.C."/>
            <person name="Klenk H.P."/>
        </authorList>
    </citation>
    <scope>NUCLEOTIDE SEQUENCE [LARGE SCALE GENOMIC DNA]</scope>
    <source>
        <strain evidence="8">DSM 11699 / BSA</strain>
    </source>
</reference>
<dbReference type="CDD" id="cd10432">
    <property type="entry name" value="BI-1-like_bacterial"/>
    <property type="match status" value="1"/>
</dbReference>
<evidence type="ECO:0000313" key="8">
    <source>
        <dbReference type="Proteomes" id="UP000007102"/>
    </source>
</evidence>
<dbReference type="HOGENOM" id="CLU_1255244_0_0_0"/>
<keyword evidence="3 6" id="KW-0812">Transmembrane</keyword>
<dbReference type="FunCoup" id="F0S223">
    <property type="interactions" value="82"/>
</dbReference>
<dbReference type="GO" id="GO:0005886">
    <property type="term" value="C:plasma membrane"/>
    <property type="evidence" value="ECO:0007669"/>
    <property type="project" value="TreeGrafter"/>
</dbReference>
<protein>
    <recommendedName>
        <fullName evidence="9">Bax inhibitor-1/YccA family protein</fullName>
    </recommendedName>
</protein>
<dbReference type="InterPro" id="IPR006214">
    <property type="entry name" value="Bax_inhibitor_1-related"/>
</dbReference>
<dbReference type="KEGG" id="dte:Dester_0310"/>
<dbReference type="InParanoid" id="F0S223"/>
<feature type="transmembrane region" description="Helical" evidence="6">
    <location>
        <begin position="83"/>
        <end position="102"/>
    </location>
</feature>
<evidence type="ECO:0008006" key="9">
    <source>
        <dbReference type="Google" id="ProtNLM"/>
    </source>
</evidence>
<dbReference type="EMBL" id="CP002543">
    <property type="protein sequence ID" value="ADY72966.1"/>
    <property type="molecule type" value="Genomic_DNA"/>
</dbReference>
<evidence type="ECO:0000313" key="7">
    <source>
        <dbReference type="EMBL" id="ADY72966.1"/>
    </source>
</evidence>
<keyword evidence="8" id="KW-1185">Reference proteome</keyword>
<name>F0S223_DESTD</name>
<dbReference type="AlphaFoldDB" id="F0S223"/>
<feature type="transmembrane region" description="Helical" evidence="6">
    <location>
        <begin position="55"/>
        <end position="74"/>
    </location>
</feature>
<accession>F0S223</accession>
<proteinExistence type="inferred from homology"/>
<comment type="similarity">
    <text evidence="2 6">Belongs to the BI1 family.</text>
</comment>
<evidence type="ECO:0000256" key="5">
    <source>
        <dbReference type="ARBA" id="ARBA00023136"/>
    </source>
</evidence>
<comment type="subcellular location">
    <subcellularLocation>
        <location evidence="1">Membrane</location>
        <topology evidence="1">Multi-pass membrane protein</topology>
    </subcellularLocation>
</comment>
<sequence length="223" mass="24184">MEFERNPIAVEKTEVTSFNAFLGKVFLNMFLGLLLTAITAYLSLTSGFVFSLGKWGFIGFAVLSLVLVIATGLLRNNPLLSGAAFYLFSAAEGILLAPIFIVYTGSSIITAFLTASILFGIMALLAISKKVDFRKFGTYLFVGLIGIVVASLLNVFLLKSAGLGIAISILTVLVFLGLTAYDIQKLEEMAYTEGNAFFGALALYLDLINLFLALLRLFGERRE</sequence>
<evidence type="ECO:0000256" key="1">
    <source>
        <dbReference type="ARBA" id="ARBA00004141"/>
    </source>
</evidence>
<feature type="transmembrane region" description="Helical" evidence="6">
    <location>
        <begin position="108"/>
        <end position="127"/>
    </location>
</feature>
<organism evidence="7 8">
    <name type="scientific">Desulfurobacterium thermolithotrophum (strain DSM 11699 / BSA)</name>
    <dbReference type="NCBI Taxonomy" id="868864"/>
    <lineage>
        <taxon>Bacteria</taxon>
        <taxon>Pseudomonadati</taxon>
        <taxon>Aquificota</taxon>
        <taxon>Aquificia</taxon>
        <taxon>Desulfurobacteriales</taxon>
        <taxon>Desulfurobacteriaceae</taxon>
        <taxon>Desulfurobacterium</taxon>
    </lineage>
</organism>
<evidence type="ECO:0000256" key="3">
    <source>
        <dbReference type="ARBA" id="ARBA00022692"/>
    </source>
</evidence>